<evidence type="ECO:0000256" key="4">
    <source>
        <dbReference type="SAM" id="Phobius"/>
    </source>
</evidence>
<keyword evidence="4" id="KW-0472">Membrane</keyword>
<dbReference type="Pfam" id="PF01395">
    <property type="entry name" value="PBP_GOBP"/>
    <property type="match status" value="1"/>
</dbReference>
<keyword evidence="4" id="KW-1133">Transmembrane helix</keyword>
<dbReference type="InterPro" id="IPR036728">
    <property type="entry name" value="PBP_GOBP_sf"/>
</dbReference>
<dbReference type="InterPro" id="IPR006072">
    <property type="entry name" value="Odorant/phero-bd_Lep"/>
</dbReference>
<feature type="disulfide bond" evidence="3">
    <location>
        <begin position="90"/>
        <end position="147"/>
    </location>
</feature>
<dbReference type="Proteomes" id="UP000814243">
    <property type="component" value="Unassembled WGS sequence"/>
</dbReference>
<feature type="disulfide bond" evidence="3">
    <location>
        <begin position="59"/>
        <end position="94"/>
    </location>
</feature>
<evidence type="ECO:0008006" key="7">
    <source>
        <dbReference type="Google" id="ProtNLM"/>
    </source>
</evidence>
<feature type="transmembrane region" description="Helical" evidence="4">
    <location>
        <begin position="23"/>
        <end position="40"/>
    </location>
</feature>
<comment type="similarity">
    <text evidence="1">Belongs to the PBP/GOBP family.</text>
</comment>
<dbReference type="PRINTS" id="PR00484">
    <property type="entry name" value="PBPGOBP"/>
</dbReference>
<dbReference type="SMART" id="SM00708">
    <property type="entry name" value="PhBP"/>
    <property type="match status" value="1"/>
</dbReference>
<dbReference type="InterPro" id="IPR006170">
    <property type="entry name" value="PBP/GOBP"/>
</dbReference>
<dbReference type="AlphaFoldDB" id="A0A922SIP1"/>
<dbReference type="GO" id="GO:0005549">
    <property type="term" value="F:odorant binding"/>
    <property type="evidence" value="ECO:0007669"/>
    <property type="project" value="InterPro"/>
</dbReference>
<evidence type="ECO:0000313" key="6">
    <source>
        <dbReference type="Proteomes" id="UP000814243"/>
    </source>
</evidence>
<reference evidence="5" key="1">
    <citation type="journal article" date="2021" name="G3 (Bethesda)">
        <title>Genome and transcriptome analysis of the beet armyworm Spodoptera exigua reveals targets for pest control. .</title>
        <authorList>
            <person name="Simon S."/>
            <person name="Breeschoten T."/>
            <person name="Jansen H.J."/>
            <person name="Dirks R.P."/>
            <person name="Schranz M.E."/>
            <person name="Ros V.I.D."/>
        </authorList>
    </citation>
    <scope>NUCLEOTIDE SEQUENCE</scope>
    <source>
        <strain evidence="5">TB_SE_WUR_2020</strain>
    </source>
</reference>
<name>A0A922SIP1_SPOEX</name>
<comment type="caution">
    <text evidence="5">The sequence shown here is derived from an EMBL/GenBank/DDBJ whole genome shotgun (WGS) entry which is preliminary data.</text>
</comment>
<keyword evidence="2" id="KW-0813">Transport</keyword>
<accession>A0A922SIP1</accession>
<protein>
    <recommendedName>
        <fullName evidence="7">Pheromone binding protein 1</fullName>
    </recommendedName>
</protein>
<feature type="disulfide bond" evidence="3">
    <location>
        <begin position="136"/>
        <end position="156"/>
    </location>
</feature>
<evidence type="ECO:0000256" key="1">
    <source>
        <dbReference type="ARBA" id="ARBA00008098"/>
    </source>
</evidence>
<dbReference type="CDD" id="cd23992">
    <property type="entry name" value="PBP_GOBP"/>
    <property type="match status" value="1"/>
</dbReference>
<evidence type="ECO:0000256" key="3">
    <source>
        <dbReference type="PIRSR" id="PIRSR015604-1"/>
    </source>
</evidence>
<keyword evidence="4" id="KW-0812">Transmembrane</keyword>
<evidence type="ECO:0000256" key="2">
    <source>
        <dbReference type="ARBA" id="ARBA00022448"/>
    </source>
</evidence>
<dbReference type="Gene3D" id="1.10.238.20">
    <property type="entry name" value="Pheromone/general odorant binding protein domain"/>
    <property type="match status" value="1"/>
</dbReference>
<dbReference type="SUPFAM" id="SSF47565">
    <property type="entry name" value="Insect pheromone/odorant-binding proteins"/>
    <property type="match status" value="1"/>
</dbReference>
<organism evidence="5 6">
    <name type="scientific">Spodoptera exigua</name>
    <name type="common">Beet armyworm</name>
    <name type="synonym">Noctua fulgens</name>
    <dbReference type="NCBI Taxonomy" id="7107"/>
    <lineage>
        <taxon>Eukaryota</taxon>
        <taxon>Metazoa</taxon>
        <taxon>Ecdysozoa</taxon>
        <taxon>Arthropoda</taxon>
        <taxon>Hexapoda</taxon>
        <taxon>Insecta</taxon>
        <taxon>Pterygota</taxon>
        <taxon>Neoptera</taxon>
        <taxon>Endopterygota</taxon>
        <taxon>Lepidoptera</taxon>
        <taxon>Glossata</taxon>
        <taxon>Ditrysia</taxon>
        <taxon>Noctuoidea</taxon>
        <taxon>Noctuidae</taxon>
        <taxon>Amphipyrinae</taxon>
        <taxon>Spodoptera</taxon>
    </lineage>
</organism>
<evidence type="ECO:0000313" key="5">
    <source>
        <dbReference type="EMBL" id="KAH9639020.1"/>
    </source>
</evidence>
<sequence>MTDNFNQESVGNDVDNKMAGAKWRFVCVVFALYLTSAALGSQELMMKMTKGFTKVVDDCKAEINAGEHIMQDMYNYWREDYQLINRDLGCMILCMAKKLDLMEDQKMHHGKTEEFAKSHGADDEVAKKLVSIIHECEQQHAGIADDCMRVLEISKCFRTKIHELKWAPNMEVIMEEVMTAV</sequence>
<proteinExistence type="inferred from homology"/>
<dbReference type="PIRSF" id="PIRSF015604">
    <property type="entry name" value="Odorant/phero_bd"/>
    <property type="match status" value="1"/>
</dbReference>
<keyword evidence="3" id="KW-1015">Disulfide bond</keyword>
<dbReference type="EMBL" id="JACEFF010000357">
    <property type="protein sequence ID" value="KAH9639020.1"/>
    <property type="molecule type" value="Genomic_DNA"/>
</dbReference>
<gene>
    <name evidence="5" type="ORF">HF086_003551</name>
</gene>